<proteinExistence type="inferred from homology"/>
<dbReference type="InterPro" id="IPR014031">
    <property type="entry name" value="Ketoacyl_synth_C"/>
</dbReference>
<dbReference type="InterPro" id="IPR016039">
    <property type="entry name" value="Thiolase-like"/>
</dbReference>
<evidence type="ECO:0000313" key="5">
    <source>
        <dbReference type="EMBL" id="KAK9866518.1"/>
    </source>
</evidence>
<evidence type="ECO:0000256" key="2">
    <source>
        <dbReference type="ARBA" id="ARBA00022553"/>
    </source>
</evidence>
<dbReference type="GO" id="GO:0006633">
    <property type="term" value="P:fatty acid biosynthetic process"/>
    <property type="evidence" value="ECO:0007669"/>
    <property type="project" value="TreeGrafter"/>
</dbReference>
<name>A0AAW1TCF8_9CHLO</name>
<dbReference type="SMART" id="SM00825">
    <property type="entry name" value="PKS_KS"/>
    <property type="match status" value="1"/>
</dbReference>
<dbReference type="InterPro" id="IPR020841">
    <property type="entry name" value="PKS_Beta-ketoAc_synthase_dom"/>
</dbReference>
<organism evidence="5 6">
    <name type="scientific">Apatococcus fuscideae</name>
    <dbReference type="NCBI Taxonomy" id="2026836"/>
    <lineage>
        <taxon>Eukaryota</taxon>
        <taxon>Viridiplantae</taxon>
        <taxon>Chlorophyta</taxon>
        <taxon>core chlorophytes</taxon>
        <taxon>Trebouxiophyceae</taxon>
        <taxon>Chlorellales</taxon>
        <taxon>Chlorellaceae</taxon>
        <taxon>Apatococcus</taxon>
    </lineage>
</organism>
<protein>
    <recommendedName>
        <fullName evidence="4">Ketosynthase family 3 (KS3) domain-containing protein</fullName>
    </recommendedName>
</protein>
<evidence type="ECO:0000256" key="1">
    <source>
        <dbReference type="ARBA" id="ARBA00022450"/>
    </source>
</evidence>
<keyword evidence="2" id="KW-0597">Phosphoprotein</keyword>
<dbReference type="Pfam" id="PF00109">
    <property type="entry name" value="ketoacyl-synt"/>
    <property type="match status" value="2"/>
</dbReference>
<keyword evidence="1" id="KW-0596">Phosphopantetheine</keyword>
<comment type="similarity">
    <text evidence="3">Belongs to the thiolase-like superfamily. Beta-ketoacyl-ACP synthases family.</text>
</comment>
<dbReference type="PROSITE" id="PS52004">
    <property type="entry name" value="KS3_2"/>
    <property type="match status" value="1"/>
</dbReference>
<dbReference type="Gene3D" id="3.40.47.10">
    <property type="match status" value="2"/>
</dbReference>
<evidence type="ECO:0000313" key="6">
    <source>
        <dbReference type="Proteomes" id="UP001485043"/>
    </source>
</evidence>
<dbReference type="CDD" id="cd00833">
    <property type="entry name" value="PKS"/>
    <property type="match status" value="1"/>
</dbReference>
<dbReference type="SUPFAM" id="SSF53901">
    <property type="entry name" value="Thiolase-like"/>
    <property type="match status" value="1"/>
</dbReference>
<dbReference type="InterPro" id="IPR014030">
    <property type="entry name" value="Ketoacyl_synth_N"/>
</dbReference>
<dbReference type="PANTHER" id="PTHR43775">
    <property type="entry name" value="FATTY ACID SYNTHASE"/>
    <property type="match status" value="1"/>
</dbReference>
<dbReference type="AlphaFoldDB" id="A0AAW1TCF8"/>
<dbReference type="GO" id="GO:0004312">
    <property type="term" value="F:fatty acid synthase activity"/>
    <property type="evidence" value="ECO:0007669"/>
    <property type="project" value="TreeGrafter"/>
</dbReference>
<reference evidence="5 6" key="1">
    <citation type="journal article" date="2024" name="Nat. Commun.">
        <title>Phylogenomics reveals the evolutionary origins of lichenization in chlorophyte algae.</title>
        <authorList>
            <person name="Puginier C."/>
            <person name="Libourel C."/>
            <person name="Otte J."/>
            <person name="Skaloud P."/>
            <person name="Haon M."/>
            <person name="Grisel S."/>
            <person name="Petersen M."/>
            <person name="Berrin J.G."/>
            <person name="Delaux P.M."/>
            <person name="Dal Grande F."/>
            <person name="Keller J."/>
        </authorList>
    </citation>
    <scope>NUCLEOTIDE SEQUENCE [LARGE SCALE GENOMIC DNA]</scope>
    <source>
        <strain evidence="5 6">SAG 2523</strain>
    </source>
</reference>
<gene>
    <name evidence="5" type="ORF">WJX84_000275</name>
</gene>
<keyword evidence="6" id="KW-1185">Reference proteome</keyword>
<dbReference type="Pfam" id="PF02801">
    <property type="entry name" value="Ketoacyl-synt_C"/>
    <property type="match status" value="1"/>
</dbReference>
<feature type="domain" description="Ketosynthase family 3 (KS3)" evidence="4">
    <location>
        <begin position="1"/>
        <end position="307"/>
    </location>
</feature>
<dbReference type="InterPro" id="IPR050091">
    <property type="entry name" value="PKS_NRPS_Biosynth_Enz"/>
</dbReference>
<dbReference type="EMBL" id="JALJOV010000155">
    <property type="protein sequence ID" value="KAK9866518.1"/>
    <property type="molecule type" value="Genomic_DNA"/>
</dbReference>
<accession>A0AAW1TCF8</accession>
<keyword evidence="3" id="KW-0808">Transferase</keyword>
<sequence length="307" mass="31237">MYVPFGSFVDAVDMFDASLFGLASGEALALDPQARMLLEQTQEALVQAQLGQAAAGTGVYIGCMYTEYLDSILAPQGLADSNSSAIIGHGLSFLGLAAGQTEAAVAGGVNIMLEPRTTARICLLQALSPVGRCKTFDATGDGYGRGEGFAVAVLRGWQEDGHPAEGSQIPAAIVKGSAVNQDGRSSSLTAPNGPSQQALVASCLQEANLDAAAVALVAVHGTGTPLGDPIEVGALGGVLKANGPGPHSLTLSSNKACYGHTEGTAGITGALLALTSLQQHTCTPILNLRILNPYVEAAFSDWASREG</sequence>
<evidence type="ECO:0000256" key="3">
    <source>
        <dbReference type="RuleBase" id="RU003694"/>
    </source>
</evidence>
<dbReference type="PANTHER" id="PTHR43775:SF37">
    <property type="entry name" value="SI:DKEY-61P9.11"/>
    <property type="match status" value="1"/>
</dbReference>
<evidence type="ECO:0000259" key="4">
    <source>
        <dbReference type="PROSITE" id="PS52004"/>
    </source>
</evidence>
<dbReference type="Proteomes" id="UP001485043">
    <property type="component" value="Unassembled WGS sequence"/>
</dbReference>
<comment type="caution">
    <text evidence="5">The sequence shown here is derived from an EMBL/GenBank/DDBJ whole genome shotgun (WGS) entry which is preliminary data.</text>
</comment>